<evidence type="ECO:0000313" key="1">
    <source>
        <dbReference type="EMBL" id="HCY81477.1"/>
    </source>
</evidence>
<sequence length="105" mass="12153">MLFRVFSLVLVLTVLAPSVDKLLHAFDHSTHKHEVCLGEKQAHLHALDLDCEFHKFQINTAFTVPTNQFELLEQQENQQVILSQYHFISDFQKLHFSLRGPPVNS</sequence>
<reference evidence="1 2" key="1">
    <citation type="journal article" date="2018" name="Nat. Biotechnol.">
        <title>A standardized bacterial taxonomy based on genome phylogeny substantially revises the tree of life.</title>
        <authorList>
            <person name="Parks D.H."/>
            <person name="Chuvochina M."/>
            <person name="Waite D.W."/>
            <person name="Rinke C."/>
            <person name="Skarshewski A."/>
            <person name="Chaumeil P.A."/>
            <person name="Hugenholtz P."/>
        </authorList>
    </citation>
    <scope>NUCLEOTIDE SEQUENCE [LARGE SCALE GENOMIC DNA]</scope>
    <source>
        <strain evidence="1">UBA10227</strain>
    </source>
</reference>
<proteinExistence type="predicted"/>
<name>A0A3D6BS56_9FLAO</name>
<dbReference type="AlphaFoldDB" id="A0A3D6BS56"/>
<comment type="caution">
    <text evidence="1">The sequence shown here is derived from an EMBL/GenBank/DDBJ whole genome shotgun (WGS) entry which is preliminary data.</text>
</comment>
<gene>
    <name evidence="1" type="ORF">DHV22_07695</name>
</gene>
<dbReference type="Proteomes" id="UP000263268">
    <property type="component" value="Unassembled WGS sequence"/>
</dbReference>
<organism evidence="1 2">
    <name type="scientific">Xanthomarina gelatinilytica</name>
    <dbReference type="NCBI Taxonomy" id="1137281"/>
    <lineage>
        <taxon>Bacteria</taxon>
        <taxon>Pseudomonadati</taxon>
        <taxon>Bacteroidota</taxon>
        <taxon>Flavobacteriia</taxon>
        <taxon>Flavobacteriales</taxon>
        <taxon>Flavobacteriaceae</taxon>
        <taxon>Xanthomarina</taxon>
    </lineage>
</organism>
<accession>A0A3D6BS56</accession>
<protein>
    <submittedName>
        <fullName evidence="1">Uncharacterized protein</fullName>
    </submittedName>
</protein>
<evidence type="ECO:0000313" key="2">
    <source>
        <dbReference type="Proteomes" id="UP000263268"/>
    </source>
</evidence>
<dbReference type="EMBL" id="DPRK01000124">
    <property type="protein sequence ID" value="HCY81477.1"/>
    <property type="molecule type" value="Genomic_DNA"/>
</dbReference>